<dbReference type="HOGENOM" id="CLU_2887395_0_0_1"/>
<reference evidence="1 2" key="1">
    <citation type="journal article" date="2013" name="Nat. Commun.">
        <title>The evolution and pathogenic mechanisms of the rice sheath blight pathogen.</title>
        <authorList>
            <person name="Zheng A."/>
            <person name="Lin R."/>
            <person name="Xu L."/>
            <person name="Qin P."/>
            <person name="Tang C."/>
            <person name="Ai P."/>
            <person name="Zhang D."/>
            <person name="Liu Y."/>
            <person name="Sun Z."/>
            <person name="Feng H."/>
            <person name="Wang Y."/>
            <person name="Chen Y."/>
            <person name="Liang X."/>
            <person name="Fu R."/>
            <person name="Li Q."/>
            <person name="Zhang J."/>
            <person name="Yu X."/>
            <person name="Xie Z."/>
            <person name="Ding L."/>
            <person name="Guan P."/>
            <person name="Tang J."/>
            <person name="Liang Y."/>
            <person name="Wang S."/>
            <person name="Deng Q."/>
            <person name="Li S."/>
            <person name="Zhu J."/>
            <person name="Wang L."/>
            <person name="Liu H."/>
            <person name="Li P."/>
        </authorList>
    </citation>
    <scope>NUCLEOTIDE SEQUENCE [LARGE SCALE GENOMIC DNA]</scope>
    <source>
        <strain evidence="2">AG-1 IA</strain>
    </source>
</reference>
<name>L8WFF0_THACA</name>
<dbReference type="AlphaFoldDB" id="L8WFF0"/>
<proteinExistence type="predicted"/>
<dbReference type="EMBL" id="AFRT01006348">
    <property type="protein sequence ID" value="ELU35513.1"/>
    <property type="molecule type" value="Genomic_DNA"/>
</dbReference>
<keyword evidence="2" id="KW-1185">Reference proteome</keyword>
<dbReference type="Proteomes" id="UP000011668">
    <property type="component" value="Unassembled WGS sequence"/>
</dbReference>
<comment type="caution">
    <text evidence="1">The sequence shown here is derived from an EMBL/GenBank/DDBJ whole genome shotgun (WGS) entry which is preliminary data.</text>
</comment>
<protein>
    <submittedName>
        <fullName evidence="1">Uncharacterized protein</fullName>
    </submittedName>
</protein>
<gene>
    <name evidence="1" type="ORF">AG1IA_10457</name>
</gene>
<accession>L8WFF0</accession>
<organism evidence="1 2">
    <name type="scientific">Thanatephorus cucumeris (strain AG1-IA)</name>
    <name type="common">Rice sheath blight fungus</name>
    <name type="synonym">Rhizoctonia solani</name>
    <dbReference type="NCBI Taxonomy" id="983506"/>
    <lineage>
        <taxon>Eukaryota</taxon>
        <taxon>Fungi</taxon>
        <taxon>Dikarya</taxon>
        <taxon>Basidiomycota</taxon>
        <taxon>Agaricomycotina</taxon>
        <taxon>Agaricomycetes</taxon>
        <taxon>Cantharellales</taxon>
        <taxon>Ceratobasidiaceae</taxon>
        <taxon>Rhizoctonia</taxon>
        <taxon>Rhizoctonia solani AG-1</taxon>
    </lineage>
</organism>
<sequence>MQLVQVWSIYNLALPSSRSALYHSPRRGIQEISYNSYKLTTRNGTVSRAYISHLSSIADNYIP</sequence>
<evidence type="ECO:0000313" key="2">
    <source>
        <dbReference type="Proteomes" id="UP000011668"/>
    </source>
</evidence>
<evidence type="ECO:0000313" key="1">
    <source>
        <dbReference type="EMBL" id="ELU35513.1"/>
    </source>
</evidence>